<comment type="caution">
    <text evidence="1">The sequence shown here is derived from an EMBL/GenBank/DDBJ whole genome shotgun (WGS) entry which is preliminary data.</text>
</comment>
<dbReference type="Proteomes" id="UP000669317">
    <property type="component" value="Unassembled WGS sequence"/>
</dbReference>
<reference evidence="1 2" key="1">
    <citation type="submission" date="2021-03" db="EMBL/GenBank/DDBJ databases">
        <title>Genome Sequence of Bradyrhizobium vignae strain ISRA400.</title>
        <authorList>
            <person name="Tisa L.S."/>
            <person name="Svistoonoff S."/>
            <person name="Hocher V."/>
            <person name="Fall S."/>
            <person name="Zaiya A."/>
            <person name="Naing D."/>
            <person name="Niang N."/>
            <person name="Diouf A."/>
            <person name="Dasylva M.C."/>
            <person name="Toure O."/>
            <person name="Gueye M."/>
            <person name="Gully D."/>
            <person name="Tisseyre P."/>
            <person name="Simpson S."/>
            <person name="Morris K."/>
            <person name="Thomas W.K."/>
        </authorList>
    </citation>
    <scope>NUCLEOTIDE SEQUENCE [LARGE SCALE GENOMIC DNA]</scope>
    <source>
        <strain evidence="1 2">ISRA400</strain>
    </source>
</reference>
<evidence type="ECO:0000313" key="1">
    <source>
        <dbReference type="EMBL" id="MBP0110463.1"/>
    </source>
</evidence>
<evidence type="ECO:0000313" key="2">
    <source>
        <dbReference type="Proteomes" id="UP000669317"/>
    </source>
</evidence>
<keyword evidence="2" id="KW-1185">Reference proteome</keyword>
<sequence length="65" mass="7349">MQLFFRDPARSIELNGSEIMSGREMLAVLTLCTQALAHAILRLGLFGLFERASTWFEFQGRGSQQ</sequence>
<organism evidence="1 2">
    <name type="scientific">Bradyrhizobium vignae</name>
    <dbReference type="NCBI Taxonomy" id="1549949"/>
    <lineage>
        <taxon>Bacteria</taxon>
        <taxon>Pseudomonadati</taxon>
        <taxon>Pseudomonadota</taxon>
        <taxon>Alphaproteobacteria</taxon>
        <taxon>Hyphomicrobiales</taxon>
        <taxon>Nitrobacteraceae</taxon>
        <taxon>Bradyrhizobium</taxon>
    </lineage>
</organism>
<gene>
    <name evidence="1" type="ORF">JWS04_05035</name>
</gene>
<dbReference type="EMBL" id="JAGIKT010000007">
    <property type="protein sequence ID" value="MBP0110463.1"/>
    <property type="molecule type" value="Genomic_DNA"/>
</dbReference>
<dbReference type="RefSeq" id="WP_209294492.1">
    <property type="nucleotide sequence ID" value="NZ_JAGIKT010000007.1"/>
</dbReference>
<accession>A0ABS3ZQQ1</accession>
<protein>
    <submittedName>
        <fullName evidence="1">Uncharacterized protein</fullName>
    </submittedName>
</protein>
<proteinExistence type="predicted"/>
<name>A0ABS3ZQQ1_9BRAD</name>